<feature type="transmembrane region" description="Helical" evidence="2">
    <location>
        <begin position="42"/>
        <end position="65"/>
    </location>
</feature>
<dbReference type="EMBL" id="JAHDVG010000466">
    <property type="protein sequence ID" value="KAH1182791.1"/>
    <property type="molecule type" value="Genomic_DNA"/>
</dbReference>
<accession>A0A9D4B6S9</accession>
<dbReference type="Pfam" id="PF15125">
    <property type="entry name" value="TMEM238"/>
    <property type="match status" value="1"/>
</dbReference>
<sequence length="172" mass="17771">MEWAWFALYVQEAGSTATLASPSKVRGAAGVAAMAYGCGRCAVFLLGALALDAAGLALVLVGSVAQPARAGRPYGDCLVLSGALLLFLSLLCWLLWYAGNLRGVPASELPPGARSPAPAPRSSLLRLASKLSERLSQHRPPLPGPSPPAPGPLELRHLCAMESPGAHGDRLV</sequence>
<feature type="transmembrane region" description="Helical" evidence="2">
    <location>
        <begin position="77"/>
        <end position="98"/>
    </location>
</feature>
<keyword evidence="2" id="KW-0812">Transmembrane</keyword>
<feature type="region of interest" description="Disordered" evidence="1">
    <location>
        <begin position="136"/>
        <end position="155"/>
    </location>
</feature>
<organism evidence="3 4">
    <name type="scientific">Mauremys mutica</name>
    <name type="common">yellowpond turtle</name>
    <dbReference type="NCBI Taxonomy" id="74926"/>
    <lineage>
        <taxon>Eukaryota</taxon>
        <taxon>Metazoa</taxon>
        <taxon>Chordata</taxon>
        <taxon>Craniata</taxon>
        <taxon>Vertebrata</taxon>
        <taxon>Euteleostomi</taxon>
        <taxon>Archelosauria</taxon>
        <taxon>Testudinata</taxon>
        <taxon>Testudines</taxon>
        <taxon>Cryptodira</taxon>
        <taxon>Durocryptodira</taxon>
        <taxon>Testudinoidea</taxon>
        <taxon>Geoemydidae</taxon>
        <taxon>Geoemydinae</taxon>
        <taxon>Mauremys</taxon>
    </lineage>
</organism>
<dbReference type="Proteomes" id="UP000827986">
    <property type="component" value="Unassembled WGS sequence"/>
</dbReference>
<dbReference type="PANTHER" id="PTHR28613:SF2">
    <property type="entry name" value="TRANSMEMBRANE PROTEIN 238-LIKE"/>
    <property type="match status" value="1"/>
</dbReference>
<protein>
    <recommendedName>
        <fullName evidence="5">Transmembrane protein 238</fullName>
    </recommendedName>
</protein>
<evidence type="ECO:0000313" key="3">
    <source>
        <dbReference type="EMBL" id="KAH1182791.1"/>
    </source>
</evidence>
<comment type="caution">
    <text evidence="3">The sequence shown here is derived from an EMBL/GenBank/DDBJ whole genome shotgun (WGS) entry which is preliminary data.</text>
</comment>
<dbReference type="AlphaFoldDB" id="A0A9D4B6S9"/>
<evidence type="ECO:0000256" key="1">
    <source>
        <dbReference type="SAM" id="MobiDB-lite"/>
    </source>
</evidence>
<feature type="compositionally biased region" description="Pro residues" evidence="1">
    <location>
        <begin position="140"/>
        <end position="151"/>
    </location>
</feature>
<proteinExistence type="predicted"/>
<reference evidence="3" key="1">
    <citation type="submission" date="2021-09" db="EMBL/GenBank/DDBJ databases">
        <title>The genome of Mauremys mutica provides insights into the evolution of semi-aquatic lifestyle.</title>
        <authorList>
            <person name="Gong S."/>
            <person name="Gao Y."/>
        </authorList>
    </citation>
    <scope>NUCLEOTIDE SEQUENCE</scope>
    <source>
        <strain evidence="3">MM-2020</strain>
        <tissue evidence="3">Muscle</tissue>
    </source>
</reference>
<evidence type="ECO:0008006" key="5">
    <source>
        <dbReference type="Google" id="ProtNLM"/>
    </source>
</evidence>
<dbReference type="PANTHER" id="PTHR28613">
    <property type="entry name" value="SI:CH211-232M10.4-RELATED"/>
    <property type="match status" value="1"/>
</dbReference>
<keyword evidence="2" id="KW-1133">Transmembrane helix</keyword>
<gene>
    <name evidence="3" type="ORF">KIL84_004283</name>
</gene>
<dbReference type="InterPro" id="IPR029365">
    <property type="entry name" value="TMEM238"/>
</dbReference>
<evidence type="ECO:0000313" key="4">
    <source>
        <dbReference type="Proteomes" id="UP000827986"/>
    </source>
</evidence>
<keyword evidence="2" id="KW-0472">Membrane</keyword>
<evidence type="ECO:0000256" key="2">
    <source>
        <dbReference type="SAM" id="Phobius"/>
    </source>
</evidence>
<keyword evidence="4" id="KW-1185">Reference proteome</keyword>
<name>A0A9D4B6S9_9SAUR</name>